<evidence type="ECO:0000313" key="4">
    <source>
        <dbReference type="Proteomes" id="UP001620397"/>
    </source>
</evidence>
<reference evidence="3 4" key="1">
    <citation type="submission" date="2020-10" db="EMBL/GenBank/DDBJ databases">
        <title>Phylogeny of dyella-like bacteria.</title>
        <authorList>
            <person name="Fu J."/>
        </authorList>
    </citation>
    <scope>NUCLEOTIDE SEQUENCE [LARGE SCALE GENOMIC DNA]</scope>
    <source>
        <strain evidence="3 4">DKC-1</strain>
    </source>
</reference>
<dbReference type="InterPro" id="IPR036812">
    <property type="entry name" value="NAD(P)_OxRdtase_dom_sf"/>
</dbReference>
<protein>
    <submittedName>
        <fullName evidence="3">Aldo/keto reductase</fullName>
    </submittedName>
</protein>
<feature type="domain" description="NADP-dependent oxidoreductase" evidence="2">
    <location>
        <begin position="27"/>
        <end position="331"/>
    </location>
</feature>
<feature type="region of interest" description="Disordered" evidence="1">
    <location>
        <begin position="1"/>
        <end position="24"/>
    </location>
</feature>
<evidence type="ECO:0000259" key="2">
    <source>
        <dbReference type="Pfam" id="PF00248"/>
    </source>
</evidence>
<comment type="caution">
    <text evidence="3">The sequence shown here is derived from an EMBL/GenBank/DDBJ whole genome shotgun (WGS) entry which is preliminary data.</text>
</comment>
<dbReference type="Pfam" id="PF00248">
    <property type="entry name" value="Aldo_ket_red"/>
    <property type="match status" value="1"/>
</dbReference>
<organism evidence="3 4">
    <name type="scientific">Dyella agri</name>
    <dbReference type="NCBI Taxonomy" id="1926869"/>
    <lineage>
        <taxon>Bacteria</taxon>
        <taxon>Pseudomonadati</taxon>
        <taxon>Pseudomonadota</taxon>
        <taxon>Gammaproteobacteria</taxon>
        <taxon>Lysobacterales</taxon>
        <taxon>Rhodanobacteraceae</taxon>
        <taxon>Dyella</taxon>
    </lineage>
</organism>
<gene>
    <name evidence="3" type="ORF">ISP14_01400</name>
</gene>
<keyword evidence="4" id="KW-1185">Reference proteome</keyword>
<dbReference type="RefSeq" id="WP_404535462.1">
    <property type="nucleotide sequence ID" value="NZ_JADIKL010000001.1"/>
</dbReference>
<evidence type="ECO:0000256" key="1">
    <source>
        <dbReference type="SAM" id="MobiDB-lite"/>
    </source>
</evidence>
<dbReference type="PANTHER" id="PTHR42686">
    <property type="entry name" value="GH17980P-RELATED"/>
    <property type="match status" value="1"/>
</dbReference>
<dbReference type="InterPro" id="IPR020471">
    <property type="entry name" value="AKR"/>
</dbReference>
<dbReference type="Gene3D" id="3.20.20.100">
    <property type="entry name" value="NADP-dependent oxidoreductase domain"/>
    <property type="match status" value="1"/>
</dbReference>
<dbReference type="Proteomes" id="UP001620397">
    <property type="component" value="Unassembled WGS sequence"/>
</dbReference>
<dbReference type="InterPro" id="IPR023210">
    <property type="entry name" value="NADP_OxRdtase_dom"/>
</dbReference>
<evidence type="ECO:0000313" key="3">
    <source>
        <dbReference type="EMBL" id="MFK2929435.1"/>
    </source>
</evidence>
<accession>A0ABW8KBD8</accession>
<dbReference type="SUPFAM" id="SSF51430">
    <property type="entry name" value="NAD(P)-linked oxidoreductase"/>
    <property type="match status" value="1"/>
</dbReference>
<dbReference type="PANTHER" id="PTHR42686:SF1">
    <property type="entry name" value="GH17980P-RELATED"/>
    <property type="match status" value="1"/>
</dbReference>
<sequence>MTHASADAAQPHSTGTPGREATRRLPRLSFGGAPIGNLYAGVTDADAIDTVQHAWQLGVSHFDTAPYYGYGLSETRLGTALAGIPRADYSLSTKVGRLLLDADDSQPAPDDGFAVQGRQAVFDYSRDGILRSVESSLRRLGTDHIEILLLHDIGALTHGAQHPAVLRQALDEALPTMAELRSQGVCGAIGLGVNEQEVCLQVMPAFALDVVMLAGRYTLFEQGDSAQLMAEAVRRNVAVMAAGPYNSGLLGADDAPGATYNYAPADAATRARAQRYYELCGRFDVTVGAAALQFPLAHPAVATVVCGLRSPVEVDSAVQRMHAPLPPALWDGLRQAGLLDASASTPCS</sequence>
<proteinExistence type="predicted"/>
<name>A0ABW8KBD8_9GAMM</name>
<dbReference type="EMBL" id="JADIKL010000001">
    <property type="protein sequence ID" value="MFK2929435.1"/>
    <property type="molecule type" value="Genomic_DNA"/>
</dbReference>